<reference evidence="2 3" key="1">
    <citation type="submission" date="2014-03" db="EMBL/GenBank/DDBJ databases">
        <title>The genome of Kluyveromyces dobzhanskii.</title>
        <authorList>
            <person name="Nystedt B."/>
            <person name="Astrom S."/>
        </authorList>
    </citation>
    <scope>NUCLEOTIDE SEQUENCE [LARGE SCALE GENOMIC DNA]</scope>
    <source>
        <strain evidence="2 3">CBS 2104</strain>
    </source>
</reference>
<dbReference type="AlphaFoldDB" id="A0A0A8L9X7"/>
<feature type="compositionally biased region" description="Polar residues" evidence="1">
    <location>
        <begin position="207"/>
        <end position="223"/>
    </location>
</feature>
<evidence type="ECO:0000313" key="2">
    <source>
        <dbReference type="EMBL" id="CDO95042.1"/>
    </source>
</evidence>
<organism evidence="2 3">
    <name type="scientific">Kluyveromyces dobzhanskii CBS 2104</name>
    <dbReference type="NCBI Taxonomy" id="1427455"/>
    <lineage>
        <taxon>Eukaryota</taxon>
        <taxon>Fungi</taxon>
        <taxon>Dikarya</taxon>
        <taxon>Ascomycota</taxon>
        <taxon>Saccharomycotina</taxon>
        <taxon>Saccharomycetes</taxon>
        <taxon>Saccharomycetales</taxon>
        <taxon>Saccharomycetaceae</taxon>
        <taxon>Kluyveromyces</taxon>
    </lineage>
</organism>
<name>A0A0A8L9X7_9SACH</name>
<feature type="region of interest" description="Disordered" evidence="1">
    <location>
        <begin position="175"/>
        <end position="232"/>
    </location>
</feature>
<gene>
    <name evidence="2" type="ORF">KLDO_g3290</name>
</gene>
<proteinExistence type="predicted"/>
<evidence type="ECO:0000256" key="1">
    <source>
        <dbReference type="SAM" id="MobiDB-lite"/>
    </source>
</evidence>
<comment type="caution">
    <text evidence="2">The sequence shown here is derived from an EMBL/GenBank/DDBJ whole genome shotgun (WGS) entry which is preliminary data.</text>
</comment>
<sequence length="359" mass="40445">MSESFLSLYSDTSNSSGRVTSKLIDVGSPVLDSIEAFGASEAKKHFDDYVVGLDLSEQSMEFAEESKLSVARRCVNSLQRIRRSLDNDSPVLISFNLALDKGTWDLQIYQQSDDFTVENVPLKINVIKTLSQTLEEYLLQDRPQFVETVARTLQYLNKLVQASLLSNIQSHLVAPPLSMGPPVRRPGNQERDVTHRSVISTKRVPNGNGSDSMSLNSTKSTGNKSISSTKSKRSIFQKMKGMSRWSQHISHENAPNLKNIEPRKQKMKSPATKIKSSSPAPTNLNVNKIHYKKQDFSSMPSYLYWIRQLAKQVLLLPQTSQNDIVFSFINKCIVPFIVNDGHLLQIQVIQKRVLSSFLR</sequence>
<dbReference type="OrthoDB" id="4068074at2759"/>
<dbReference type="EMBL" id="CCBQ010000042">
    <property type="protein sequence ID" value="CDO95042.1"/>
    <property type="molecule type" value="Genomic_DNA"/>
</dbReference>
<dbReference type="Proteomes" id="UP000031516">
    <property type="component" value="Unassembled WGS sequence"/>
</dbReference>
<keyword evidence="3" id="KW-1185">Reference proteome</keyword>
<evidence type="ECO:0000313" key="3">
    <source>
        <dbReference type="Proteomes" id="UP000031516"/>
    </source>
</evidence>
<accession>A0A0A8L9X7</accession>
<protein>
    <submittedName>
        <fullName evidence="2">WGS project CCBQ000000000 data, contig 00011</fullName>
    </submittedName>
</protein>